<dbReference type="InterPro" id="IPR036388">
    <property type="entry name" value="WH-like_DNA-bd_sf"/>
</dbReference>
<dbReference type="InterPro" id="IPR013325">
    <property type="entry name" value="RNA_pol_sigma_r2"/>
</dbReference>
<dbReference type="InterPro" id="IPR039425">
    <property type="entry name" value="RNA_pol_sigma-70-like"/>
</dbReference>
<dbReference type="Gene3D" id="1.10.1740.10">
    <property type="match status" value="1"/>
</dbReference>
<keyword evidence="8" id="KW-1185">Reference proteome</keyword>
<feature type="domain" description="RNA polymerase sigma-70 region 2" evidence="5">
    <location>
        <begin position="2"/>
        <end position="57"/>
    </location>
</feature>
<keyword evidence="4" id="KW-0804">Transcription</keyword>
<dbReference type="Proteomes" id="UP001519288">
    <property type="component" value="Unassembled WGS sequence"/>
</dbReference>
<dbReference type="InterPro" id="IPR013324">
    <property type="entry name" value="RNA_pol_sigma_r3/r4-like"/>
</dbReference>
<reference evidence="7 8" key="1">
    <citation type="submission" date="2021-03" db="EMBL/GenBank/DDBJ databases">
        <title>Genomic Encyclopedia of Type Strains, Phase IV (KMG-IV): sequencing the most valuable type-strain genomes for metagenomic binning, comparative biology and taxonomic classification.</title>
        <authorList>
            <person name="Goeker M."/>
        </authorList>
    </citation>
    <scope>NUCLEOTIDE SEQUENCE [LARGE SCALE GENOMIC DNA]</scope>
    <source>
        <strain evidence="7 8">DSM 26806</strain>
    </source>
</reference>
<dbReference type="InterPro" id="IPR014284">
    <property type="entry name" value="RNA_pol_sigma-70_dom"/>
</dbReference>
<evidence type="ECO:0000313" key="8">
    <source>
        <dbReference type="Proteomes" id="UP001519288"/>
    </source>
</evidence>
<evidence type="ECO:0000259" key="6">
    <source>
        <dbReference type="Pfam" id="PF08281"/>
    </source>
</evidence>
<keyword evidence="3" id="KW-0731">Sigma factor</keyword>
<dbReference type="PANTHER" id="PTHR43133:SF51">
    <property type="entry name" value="RNA POLYMERASE SIGMA FACTOR"/>
    <property type="match status" value="1"/>
</dbReference>
<dbReference type="Gene3D" id="1.10.10.10">
    <property type="entry name" value="Winged helix-like DNA-binding domain superfamily/Winged helix DNA-binding domain"/>
    <property type="match status" value="1"/>
</dbReference>
<keyword evidence="2" id="KW-0805">Transcription regulation</keyword>
<comment type="caution">
    <text evidence="7">The sequence shown here is derived from an EMBL/GenBank/DDBJ whole genome shotgun (WGS) entry which is preliminary data.</text>
</comment>
<accession>A0ABS4JG88</accession>
<sequence>MAYSVLRDAKEAEDTAQETFLQIYESLPQYRFEGFKTWISRICFHKAIDAKRRKERRREDEWNSEDWLQAKIADEDEPLDMLIKRESKLTLHTRISSLPPAHRHIVTEFYLKEKTYDQIASEEGVSVRTIESRLYRARGFIREHWKEEESHERS</sequence>
<protein>
    <submittedName>
        <fullName evidence="7">RNA polymerase sigma factor (Sigma-70 family)</fullName>
    </submittedName>
</protein>
<dbReference type="SUPFAM" id="SSF88946">
    <property type="entry name" value="Sigma2 domain of RNA polymerase sigma factors"/>
    <property type="match status" value="1"/>
</dbReference>
<evidence type="ECO:0000313" key="7">
    <source>
        <dbReference type="EMBL" id="MBP1999589.1"/>
    </source>
</evidence>
<dbReference type="PANTHER" id="PTHR43133">
    <property type="entry name" value="RNA POLYMERASE ECF-TYPE SIGMA FACTO"/>
    <property type="match status" value="1"/>
</dbReference>
<dbReference type="Pfam" id="PF04542">
    <property type="entry name" value="Sigma70_r2"/>
    <property type="match status" value="1"/>
</dbReference>
<feature type="domain" description="RNA polymerase sigma factor 70 region 4 type 2" evidence="6">
    <location>
        <begin position="90"/>
        <end position="138"/>
    </location>
</feature>
<dbReference type="SUPFAM" id="SSF88659">
    <property type="entry name" value="Sigma3 and sigma4 domains of RNA polymerase sigma factors"/>
    <property type="match status" value="1"/>
</dbReference>
<evidence type="ECO:0000256" key="1">
    <source>
        <dbReference type="ARBA" id="ARBA00010641"/>
    </source>
</evidence>
<evidence type="ECO:0000256" key="2">
    <source>
        <dbReference type="ARBA" id="ARBA00023015"/>
    </source>
</evidence>
<dbReference type="NCBIfam" id="TIGR02937">
    <property type="entry name" value="sigma70-ECF"/>
    <property type="match status" value="1"/>
</dbReference>
<comment type="similarity">
    <text evidence="1">Belongs to the sigma-70 factor family. ECF subfamily.</text>
</comment>
<organism evidence="7 8">
    <name type="scientific">Paenibacillus shirakamiensis</name>
    <dbReference type="NCBI Taxonomy" id="1265935"/>
    <lineage>
        <taxon>Bacteria</taxon>
        <taxon>Bacillati</taxon>
        <taxon>Bacillota</taxon>
        <taxon>Bacilli</taxon>
        <taxon>Bacillales</taxon>
        <taxon>Paenibacillaceae</taxon>
        <taxon>Paenibacillus</taxon>
    </lineage>
</organism>
<dbReference type="InterPro" id="IPR007627">
    <property type="entry name" value="RNA_pol_sigma70_r2"/>
</dbReference>
<evidence type="ECO:0000256" key="4">
    <source>
        <dbReference type="ARBA" id="ARBA00023163"/>
    </source>
</evidence>
<gene>
    <name evidence="7" type="ORF">J2Z69_000608</name>
</gene>
<name>A0ABS4JG88_9BACL</name>
<dbReference type="EMBL" id="JAGGLD010000001">
    <property type="protein sequence ID" value="MBP1999589.1"/>
    <property type="molecule type" value="Genomic_DNA"/>
</dbReference>
<dbReference type="InterPro" id="IPR013249">
    <property type="entry name" value="RNA_pol_sigma70_r4_t2"/>
</dbReference>
<evidence type="ECO:0000259" key="5">
    <source>
        <dbReference type="Pfam" id="PF04542"/>
    </source>
</evidence>
<evidence type="ECO:0000256" key="3">
    <source>
        <dbReference type="ARBA" id="ARBA00023082"/>
    </source>
</evidence>
<proteinExistence type="inferred from homology"/>
<dbReference type="CDD" id="cd06171">
    <property type="entry name" value="Sigma70_r4"/>
    <property type="match status" value="1"/>
</dbReference>
<dbReference type="Pfam" id="PF08281">
    <property type="entry name" value="Sigma70_r4_2"/>
    <property type="match status" value="1"/>
</dbReference>